<reference evidence="2 3" key="1">
    <citation type="submission" date="2014-12" db="EMBL/GenBank/DDBJ databases">
        <title>Draft genome sequences of 29 type strains of Enterococci.</title>
        <authorList>
            <person name="Zhong Z."/>
            <person name="Sun Z."/>
            <person name="Liu W."/>
            <person name="Zhang W."/>
            <person name="Zhang H."/>
        </authorList>
    </citation>
    <scope>NUCLEOTIDE SEQUENCE [LARGE SCALE GENOMIC DNA]</scope>
    <source>
        <strain evidence="2 3">DSM 17690</strain>
    </source>
</reference>
<dbReference type="STRING" id="328396.RU93_GL001381"/>
<dbReference type="Pfam" id="PF06691">
    <property type="entry name" value="DUF1189"/>
    <property type="match status" value="1"/>
</dbReference>
<evidence type="ECO:0000313" key="3">
    <source>
        <dbReference type="Proteomes" id="UP000182149"/>
    </source>
</evidence>
<keyword evidence="1" id="KW-1133">Transmembrane helix</keyword>
<dbReference type="AlphaFoldDB" id="A0A1L8QV54"/>
<comment type="caution">
    <text evidence="2">The sequence shown here is derived from an EMBL/GenBank/DDBJ whole genome shotgun (WGS) entry which is preliminary data.</text>
</comment>
<feature type="transmembrane region" description="Helical" evidence="1">
    <location>
        <begin position="227"/>
        <end position="246"/>
    </location>
</feature>
<protein>
    <recommendedName>
        <fullName evidence="4">Maltodextrose utilization protein MalA</fullName>
    </recommendedName>
</protein>
<sequence length="256" mass="28803">MDQLQEAKKMNLGVVIFHLLLLSFVLAIPISLQVIQVFSTIQDDGKEIAQKIPDFTIEEGVLVTKDDAEGFIYQTDSIIFTFDPEGKRTADDISKDMLGNFLSIGLLQKELVVTLPATENINSLFGSNQLTIPYTSTQLNDLTGENLRERILENEMPWWLAPLTFLIAIYPAFLSLIITIAIATLFANLFSRMRGRYDGFLNNFKIIVFCSTLPVIITTLINLLNPSFIGDTFILIASVFIFLFSLNNHSDKKKII</sequence>
<keyword evidence="1" id="KW-0812">Transmembrane</keyword>
<evidence type="ECO:0000256" key="1">
    <source>
        <dbReference type="SAM" id="Phobius"/>
    </source>
</evidence>
<evidence type="ECO:0008006" key="4">
    <source>
        <dbReference type="Google" id="ProtNLM"/>
    </source>
</evidence>
<gene>
    <name evidence="2" type="ORF">RU93_GL001381</name>
</gene>
<dbReference type="InterPro" id="IPR009574">
    <property type="entry name" value="DUF1189"/>
</dbReference>
<accession>A0A1L8QV54</accession>
<feature type="transmembrane region" description="Helical" evidence="1">
    <location>
        <begin position="158"/>
        <end position="191"/>
    </location>
</feature>
<organism evidence="2 3">
    <name type="scientific">Enterococcus aquimarinus</name>
    <dbReference type="NCBI Taxonomy" id="328396"/>
    <lineage>
        <taxon>Bacteria</taxon>
        <taxon>Bacillati</taxon>
        <taxon>Bacillota</taxon>
        <taxon>Bacilli</taxon>
        <taxon>Lactobacillales</taxon>
        <taxon>Enterococcaceae</taxon>
        <taxon>Enterococcus</taxon>
    </lineage>
</organism>
<proteinExistence type="predicted"/>
<feature type="transmembrane region" description="Helical" evidence="1">
    <location>
        <begin position="203"/>
        <end position="221"/>
    </location>
</feature>
<keyword evidence="3" id="KW-1185">Reference proteome</keyword>
<name>A0A1L8QV54_9ENTE</name>
<keyword evidence="1" id="KW-0472">Membrane</keyword>
<dbReference type="EMBL" id="JXKD01000003">
    <property type="protein sequence ID" value="OJG11386.1"/>
    <property type="molecule type" value="Genomic_DNA"/>
</dbReference>
<dbReference type="Proteomes" id="UP000182149">
    <property type="component" value="Unassembled WGS sequence"/>
</dbReference>
<evidence type="ECO:0000313" key="2">
    <source>
        <dbReference type="EMBL" id="OJG11386.1"/>
    </source>
</evidence>